<name>A0ABW4LUI6_9BACI</name>
<reference evidence="8" key="1">
    <citation type="journal article" date="2019" name="Int. J. Syst. Evol. Microbiol.">
        <title>The Global Catalogue of Microorganisms (GCM) 10K type strain sequencing project: providing services to taxonomists for standard genome sequencing and annotation.</title>
        <authorList>
            <consortium name="The Broad Institute Genomics Platform"/>
            <consortium name="The Broad Institute Genome Sequencing Center for Infectious Disease"/>
            <person name="Wu L."/>
            <person name="Ma J."/>
        </authorList>
    </citation>
    <scope>NUCLEOTIDE SEQUENCE [LARGE SCALE GENOMIC DNA]</scope>
    <source>
        <strain evidence="8">CCUG 49339</strain>
    </source>
</reference>
<evidence type="ECO:0000256" key="1">
    <source>
        <dbReference type="ARBA" id="ARBA00004127"/>
    </source>
</evidence>
<dbReference type="Pfam" id="PF02656">
    <property type="entry name" value="DUF202"/>
    <property type="match status" value="1"/>
</dbReference>
<evidence type="ECO:0000256" key="3">
    <source>
        <dbReference type="ARBA" id="ARBA00022989"/>
    </source>
</evidence>
<protein>
    <submittedName>
        <fullName evidence="7">DUF202 domain-containing protein</fullName>
    </submittedName>
</protein>
<comment type="caution">
    <text evidence="7">The sequence shown here is derived from an EMBL/GenBank/DDBJ whole genome shotgun (WGS) entry which is preliminary data.</text>
</comment>
<evidence type="ECO:0000256" key="5">
    <source>
        <dbReference type="SAM" id="Phobius"/>
    </source>
</evidence>
<feature type="transmembrane region" description="Helical" evidence="5">
    <location>
        <begin position="69"/>
        <end position="88"/>
    </location>
</feature>
<keyword evidence="4 5" id="KW-0472">Membrane</keyword>
<proteinExistence type="predicted"/>
<gene>
    <name evidence="7" type="ORF">ACFSCX_14785</name>
</gene>
<sequence length="133" mass="15251">MKIANNQQPIWQSIQSIQELYKMIHEPSSNQSQTNQNQSSQNAISPDDLLSWERTRLAMERTKLANYRTLLAFIRTSMTFFAGAAALIEFFNNNRALEITSYVAVTTGVFLLIIGIISYMKSKKSMKSMEYIK</sequence>
<accession>A0ABW4LUI6</accession>
<comment type="subcellular location">
    <subcellularLocation>
        <location evidence="1">Endomembrane system</location>
        <topology evidence="1">Multi-pass membrane protein</topology>
    </subcellularLocation>
</comment>
<evidence type="ECO:0000313" key="8">
    <source>
        <dbReference type="Proteomes" id="UP001597214"/>
    </source>
</evidence>
<keyword evidence="2 5" id="KW-0812">Transmembrane</keyword>
<evidence type="ECO:0000256" key="4">
    <source>
        <dbReference type="ARBA" id="ARBA00023136"/>
    </source>
</evidence>
<feature type="transmembrane region" description="Helical" evidence="5">
    <location>
        <begin position="100"/>
        <end position="120"/>
    </location>
</feature>
<dbReference type="InterPro" id="IPR003807">
    <property type="entry name" value="DUF202"/>
</dbReference>
<dbReference type="Proteomes" id="UP001597214">
    <property type="component" value="Unassembled WGS sequence"/>
</dbReference>
<evidence type="ECO:0000256" key="2">
    <source>
        <dbReference type="ARBA" id="ARBA00022692"/>
    </source>
</evidence>
<keyword evidence="8" id="KW-1185">Reference proteome</keyword>
<dbReference type="EMBL" id="JBHUEM010000024">
    <property type="protein sequence ID" value="MFD1737800.1"/>
    <property type="molecule type" value="Genomic_DNA"/>
</dbReference>
<evidence type="ECO:0000313" key="7">
    <source>
        <dbReference type="EMBL" id="MFD1737800.1"/>
    </source>
</evidence>
<evidence type="ECO:0000259" key="6">
    <source>
        <dbReference type="Pfam" id="PF02656"/>
    </source>
</evidence>
<feature type="domain" description="DUF202" evidence="6">
    <location>
        <begin position="61"/>
        <end position="124"/>
    </location>
</feature>
<dbReference type="RefSeq" id="WP_377929020.1">
    <property type="nucleotide sequence ID" value="NZ_JBHUEM010000024.1"/>
</dbReference>
<organism evidence="7 8">
    <name type="scientific">Bacillus salitolerans</name>
    <dbReference type="NCBI Taxonomy" id="1437434"/>
    <lineage>
        <taxon>Bacteria</taxon>
        <taxon>Bacillati</taxon>
        <taxon>Bacillota</taxon>
        <taxon>Bacilli</taxon>
        <taxon>Bacillales</taxon>
        <taxon>Bacillaceae</taxon>
        <taxon>Bacillus</taxon>
    </lineage>
</organism>
<keyword evidence="3 5" id="KW-1133">Transmembrane helix</keyword>